<dbReference type="Gene3D" id="3.50.50.60">
    <property type="entry name" value="FAD/NAD(P)-binding domain"/>
    <property type="match status" value="1"/>
</dbReference>
<dbReference type="InterPro" id="IPR036188">
    <property type="entry name" value="FAD/NAD-bd_sf"/>
</dbReference>
<evidence type="ECO:0000256" key="1">
    <source>
        <dbReference type="ARBA" id="ARBA00023002"/>
    </source>
</evidence>
<dbReference type="PRINTS" id="PR00420">
    <property type="entry name" value="RNGMNOXGNASE"/>
</dbReference>
<dbReference type="GO" id="GO:0008688">
    <property type="term" value="F:3-(3-hydroxyphenyl)propionate hydroxylase activity"/>
    <property type="evidence" value="ECO:0007669"/>
    <property type="project" value="UniProtKB-EC"/>
</dbReference>
<dbReference type="NCBIfam" id="NF004829">
    <property type="entry name" value="PRK06183.1-3"/>
    <property type="match status" value="1"/>
</dbReference>
<comment type="caution">
    <text evidence="3">The sequence shown here is derived from an EMBL/GenBank/DDBJ whole genome shotgun (WGS) entry which is preliminary data.</text>
</comment>
<evidence type="ECO:0000313" key="3">
    <source>
        <dbReference type="EMBL" id="MBB6485898.1"/>
    </source>
</evidence>
<dbReference type="Gene3D" id="3.30.70.2450">
    <property type="match status" value="1"/>
</dbReference>
<dbReference type="AlphaFoldDB" id="A0A7X0IRN1"/>
<reference evidence="3 4" key="1">
    <citation type="submission" date="2020-08" db="EMBL/GenBank/DDBJ databases">
        <title>Genomic Encyclopedia of Type Strains, Phase IV (KMG-V): Genome sequencing to study the core and pangenomes of soil and plant-associated prokaryotes.</title>
        <authorList>
            <person name="Whitman W."/>
        </authorList>
    </citation>
    <scope>NUCLEOTIDE SEQUENCE [LARGE SCALE GENOMIC DNA]</scope>
    <source>
        <strain evidence="3 4">SEMIA 4060</strain>
    </source>
</reference>
<evidence type="ECO:0000259" key="2">
    <source>
        <dbReference type="Pfam" id="PF01494"/>
    </source>
</evidence>
<dbReference type="EC" id="1.14.13.127" evidence="3"/>
<evidence type="ECO:0000313" key="4">
    <source>
        <dbReference type="Proteomes" id="UP000565576"/>
    </source>
</evidence>
<gene>
    <name evidence="3" type="ORF">GGD46_003192</name>
</gene>
<name>A0A7X0IRN1_9HYPH</name>
<dbReference type="GO" id="GO:0019622">
    <property type="term" value="P:3-(3-hydroxy)phenylpropionate catabolic process"/>
    <property type="evidence" value="ECO:0007669"/>
    <property type="project" value="TreeGrafter"/>
</dbReference>
<dbReference type="Proteomes" id="UP000565576">
    <property type="component" value="Unassembled WGS sequence"/>
</dbReference>
<dbReference type="InterPro" id="IPR002938">
    <property type="entry name" value="FAD-bd"/>
</dbReference>
<dbReference type="SUPFAM" id="SSF51905">
    <property type="entry name" value="FAD/NAD(P)-binding domain"/>
    <property type="match status" value="1"/>
</dbReference>
<dbReference type="EMBL" id="JACHBG010000006">
    <property type="protein sequence ID" value="MBB6485898.1"/>
    <property type="molecule type" value="Genomic_DNA"/>
</dbReference>
<protein>
    <submittedName>
        <fullName evidence="3">3-(3-hydroxy-phenyl)propionate hydroxylase</fullName>
        <ecNumber evidence="3">1.14.13.127</ecNumber>
    </submittedName>
</protein>
<dbReference type="InterPro" id="IPR050631">
    <property type="entry name" value="PheA/TfdB_FAD_monoxygenase"/>
</dbReference>
<sequence>MSQSTTSAPAERRDVAIIGCGPAGLIAASLLGQAGHQVIVIERWPEPYGLPRLSHIDGETARLVASAGDIDHALRDAKAIDTYHYLDDQGNILIDLDWKGKQCGFPAHISIFQPEIEDAVYARATSLPNVEFLRGWEVSKLEQRDDQVLVVARPWDGSWKTVSGDGENLRRIEVDYVIGADGANSFTRRALGVERHQYGHHERWLNLDSEYVRDLGDRFAIISIYCDPARAHMYMPIGKSRVRFEMRVLPGEETSYWEDIKNGLAWLRDQHGVGLDEIRPIRNVVYTFDPAITKSWKEGRIMLVGDAAHTMMPYMGQGACSAIRDSANLAWKLDLVLQGKAGPELLDTYEAERRPHVTQITEMSTMLGKVANEDDPQKVAERNALFLSGKMPPPPPFPKVETGVVRVEADGGLHAATGAPTPQGRVRLQGHEGMMDEVAGRGFMIVSHADPARYLDSESLSFFEQIGGRWIIVGDSDAAPDHAADLDGVQLDFLNTNGFAAYLRRPDFLMYGAVRQLGDLPDLLRDLRDSLHWQGRPTLTHEAMMEARA</sequence>
<dbReference type="PANTHER" id="PTHR43476:SF3">
    <property type="entry name" value="FAD-BINDING MONOOXYGENASE"/>
    <property type="match status" value="1"/>
</dbReference>
<organism evidence="3 4">
    <name type="scientific">Rhizobium lusitanum</name>
    <dbReference type="NCBI Taxonomy" id="293958"/>
    <lineage>
        <taxon>Bacteria</taxon>
        <taxon>Pseudomonadati</taxon>
        <taxon>Pseudomonadota</taxon>
        <taxon>Alphaproteobacteria</taxon>
        <taxon>Hyphomicrobiales</taxon>
        <taxon>Rhizobiaceae</taxon>
        <taxon>Rhizobium/Agrobacterium group</taxon>
        <taxon>Rhizobium</taxon>
    </lineage>
</organism>
<accession>A0A7X0IRN1</accession>
<keyword evidence="1 3" id="KW-0560">Oxidoreductase</keyword>
<feature type="domain" description="FAD-binding" evidence="2">
    <location>
        <begin position="14"/>
        <end position="363"/>
    </location>
</feature>
<dbReference type="GO" id="GO:0071949">
    <property type="term" value="F:FAD binding"/>
    <property type="evidence" value="ECO:0007669"/>
    <property type="project" value="InterPro"/>
</dbReference>
<dbReference type="Pfam" id="PF01494">
    <property type="entry name" value="FAD_binding_3"/>
    <property type="match status" value="1"/>
</dbReference>
<dbReference type="PANTHER" id="PTHR43476">
    <property type="entry name" value="3-(3-HYDROXY-PHENYL)PROPIONATE/3-HYDROXYCINNAMIC ACID HYDROXYLASE"/>
    <property type="match status" value="1"/>
</dbReference>
<proteinExistence type="predicted"/>
<dbReference type="RefSeq" id="WP_184705358.1">
    <property type="nucleotide sequence ID" value="NZ_JACHBG010000006.1"/>
</dbReference>